<evidence type="ECO:0000313" key="2">
    <source>
        <dbReference type="Proteomes" id="UP000828390"/>
    </source>
</evidence>
<gene>
    <name evidence="1" type="ORF">DPMN_039335</name>
</gene>
<reference evidence="1" key="1">
    <citation type="journal article" date="2019" name="bioRxiv">
        <title>The Genome of the Zebra Mussel, Dreissena polymorpha: A Resource for Invasive Species Research.</title>
        <authorList>
            <person name="McCartney M.A."/>
            <person name="Auch B."/>
            <person name="Kono T."/>
            <person name="Mallez S."/>
            <person name="Zhang Y."/>
            <person name="Obille A."/>
            <person name="Becker A."/>
            <person name="Abrahante J.E."/>
            <person name="Garbe J."/>
            <person name="Badalamenti J.P."/>
            <person name="Herman A."/>
            <person name="Mangelson H."/>
            <person name="Liachko I."/>
            <person name="Sullivan S."/>
            <person name="Sone E.D."/>
            <person name="Koren S."/>
            <person name="Silverstein K.A.T."/>
            <person name="Beckman K.B."/>
            <person name="Gohl D.M."/>
        </authorList>
    </citation>
    <scope>NUCLEOTIDE SEQUENCE</scope>
    <source>
        <strain evidence="1">Duluth1</strain>
        <tissue evidence="1">Whole animal</tissue>
    </source>
</reference>
<dbReference type="Proteomes" id="UP000828390">
    <property type="component" value="Unassembled WGS sequence"/>
</dbReference>
<name>A0A9D4MH45_DREPO</name>
<dbReference type="EMBL" id="JAIWYP010000002">
    <property type="protein sequence ID" value="KAH3876055.1"/>
    <property type="molecule type" value="Genomic_DNA"/>
</dbReference>
<sequence length="159" mass="18124">MEEEVVVAQMTPIVGMEIAGKEIIKSGEDGHLGNQSNKIEVLFHCGRKGVVLKVKASRECKKIILEAAYHKLVTKLHSTGGQELEHHTILVELVEEVEKWRGYDGNTAGVLRCTGLGLHDDSKETTSVVWQTMWKRQQERLMDLNKKMLWRQDQEIFLT</sequence>
<comment type="caution">
    <text evidence="1">The sequence shown here is derived from an EMBL/GenBank/DDBJ whole genome shotgun (WGS) entry which is preliminary data.</text>
</comment>
<dbReference type="AlphaFoldDB" id="A0A9D4MH45"/>
<proteinExistence type="predicted"/>
<organism evidence="1 2">
    <name type="scientific">Dreissena polymorpha</name>
    <name type="common">Zebra mussel</name>
    <name type="synonym">Mytilus polymorpha</name>
    <dbReference type="NCBI Taxonomy" id="45954"/>
    <lineage>
        <taxon>Eukaryota</taxon>
        <taxon>Metazoa</taxon>
        <taxon>Spiralia</taxon>
        <taxon>Lophotrochozoa</taxon>
        <taxon>Mollusca</taxon>
        <taxon>Bivalvia</taxon>
        <taxon>Autobranchia</taxon>
        <taxon>Heteroconchia</taxon>
        <taxon>Euheterodonta</taxon>
        <taxon>Imparidentia</taxon>
        <taxon>Neoheterodontei</taxon>
        <taxon>Myida</taxon>
        <taxon>Dreissenoidea</taxon>
        <taxon>Dreissenidae</taxon>
        <taxon>Dreissena</taxon>
    </lineage>
</organism>
<evidence type="ECO:0000313" key="1">
    <source>
        <dbReference type="EMBL" id="KAH3876055.1"/>
    </source>
</evidence>
<protein>
    <submittedName>
        <fullName evidence="1">Uncharacterized protein</fullName>
    </submittedName>
</protein>
<accession>A0A9D4MH45</accession>
<keyword evidence="2" id="KW-1185">Reference proteome</keyword>
<reference evidence="1" key="2">
    <citation type="submission" date="2020-11" db="EMBL/GenBank/DDBJ databases">
        <authorList>
            <person name="McCartney M.A."/>
            <person name="Auch B."/>
            <person name="Kono T."/>
            <person name="Mallez S."/>
            <person name="Becker A."/>
            <person name="Gohl D.M."/>
            <person name="Silverstein K.A.T."/>
            <person name="Koren S."/>
            <person name="Bechman K.B."/>
            <person name="Herman A."/>
            <person name="Abrahante J.E."/>
            <person name="Garbe J."/>
        </authorList>
    </citation>
    <scope>NUCLEOTIDE SEQUENCE</scope>
    <source>
        <strain evidence="1">Duluth1</strain>
        <tissue evidence="1">Whole animal</tissue>
    </source>
</reference>